<dbReference type="FunFam" id="3.60.21.10:FF:000062">
    <property type="entry name" value="Tartrate-resistant acid phosphatase type 5"/>
    <property type="match status" value="1"/>
</dbReference>
<evidence type="ECO:0000256" key="3">
    <source>
        <dbReference type="ARBA" id="ARBA00015822"/>
    </source>
</evidence>
<sequence length="339" mass="37729">MPFCISIPLLSVTVLVLSAESATPKSYSFHKAESGTDGTLNFLVLADWGGDENSPYTTPDEVYVAKQMGIIGSTINAQFVLALGDNFYSHGVQNADDPRFQETFENVFTADSLQVPWYVVAGNHDWYGNVSGEIAYSKKSERWNFPKNFYRLNFAIPGTNDSIVFLMLDTVILAGNSYDQLDIQPSGPEDLSAAKIQWAWIESELKATAKEKYVILTGHYPVWSIAEHGPTNVLVGLLRPLLEKYKVSAYLCGHDHNLQHIREQNSTVEYFIIGAAHVVDTSQAHKDKIPRDSLQYYYADVKGMGGFAYFEAGVDSIRVTFADGIAGKDLYTAHIKPRF</sequence>
<dbReference type="GO" id="GO:0046872">
    <property type="term" value="F:metal ion binding"/>
    <property type="evidence" value="ECO:0007669"/>
    <property type="project" value="UniProtKB-KW"/>
</dbReference>
<evidence type="ECO:0000256" key="1">
    <source>
        <dbReference type="ARBA" id="ARBA00000032"/>
    </source>
</evidence>
<dbReference type="EMBL" id="JAIZAY010000005">
    <property type="protein sequence ID" value="KAJ8041746.1"/>
    <property type="molecule type" value="Genomic_DNA"/>
</dbReference>
<evidence type="ECO:0000259" key="10">
    <source>
        <dbReference type="Pfam" id="PF00149"/>
    </source>
</evidence>
<evidence type="ECO:0000256" key="8">
    <source>
        <dbReference type="PIRSR" id="PIRSR000898-3"/>
    </source>
</evidence>
<keyword evidence="5 6" id="KW-0378">Hydrolase</keyword>
<keyword evidence="6 7" id="KW-0408">Iron</keyword>
<dbReference type="InterPro" id="IPR051558">
    <property type="entry name" value="Metallophosphoesterase_PAP"/>
</dbReference>
<dbReference type="PANTHER" id="PTHR10161:SF14">
    <property type="entry name" value="TARTRATE-RESISTANT ACID PHOSPHATASE TYPE 5"/>
    <property type="match status" value="1"/>
</dbReference>
<evidence type="ECO:0000256" key="7">
    <source>
        <dbReference type="PIRSR" id="PIRSR000898-1"/>
    </source>
</evidence>
<dbReference type="PIRSF" id="PIRSF000898">
    <property type="entry name" value="Acid_Ptase_5"/>
    <property type="match status" value="1"/>
</dbReference>
<feature type="binding site" evidence="7">
    <location>
        <position position="85"/>
    </location>
    <ligand>
        <name>Fe cation</name>
        <dbReference type="ChEBI" id="CHEBI:24875"/>
        <label>1</label>
    </ligand>
</feature>
<dbReference type="CDD" id="cd07378">
    <property type="entry name" value="MPP_ACP5"/>
    <property type="match status" value="1"/>
</dbReference>
<dbReference type="GO" id="GO:0045453">
    <property type="term" value="P:bone resorption"/>
    <property type="evidence" value="ECO:0007669"/>
    <property type="project" value="TreeGrafter"/>
</dbReference>
<dbReference type="EC" id="3.1.3.2" evidence="2 6"/>
<evidence type="ECO:0000256" key="2">
    <source>
        <dbReference type="ARBA" id="ARBA00012646"/>
    </source>
</evidence>
<dbReference type="PANTHER" id="PTHR10161">
    <property type="entry name" value="TARTRATE-RESISTANT ACID PHOSPHATASE TYPE 5"/>
    <property type="match status" value="1"/>
</dbReference>
<accession>A0A9Q1HE17</accession>
<dbReference type="SUPFAM" id="SSF56300">
    <property type="entry name" value="Metallo-dependent phosphatases"/>
    <property type="match status" value="1"/>
</dbReference>
<comment type="catalytic activity">
    <reaction evidence="1 6">
        <text>a phosphate monoester + H2O = an alcohol + phosphate</text>
        <dbReference type="Rhea" id="RHEA:15017"/>
        <dbReference type="ChEBI" id="CHEBI:15377"/>
        <dbReference type="ChEBI" id="CHEBI:30879"/>
        <dbReference type="ChEBI" id="CHEBI:43474"/>
        <dbReference type="ChEBI" id="CHEBI:67140"/>
        <dbReference type="EC" id="3.1.3.2"/>
    </reaction>
</comment>
<keyword evidence="12" id="KW-1185">Reference proteome</keyword>
<dbReference type="AlphaFoldDB" id="A0A9Q1HE17"/>
<gene>
    <name evidence="11" type="ORF">HOLleu_12649</name>
</gene>
<reference evidence="11" key="1">
    <citation type="submission" date="2021-10" db="EMBL/GenBank/DDBJ databases">
        <title>Tropical sea cucumber genome reveals ecological adaptation and Cuvierian tubules defense mechanism.</title>
        <authorList>
            <person name="Chen T."/>
        </authorList>
    </citation>
    <scope>NUCLEOTIDE SEQUENCE</scope>
    <source>
        <strain evidence="11">Nanhai2018</strain>
        <tissue evidence="11">Muscle</tissue>
    </source>
</reference>
<feature type="glycosylation site" description="N-linked (GlcNAc...) asparagine" evidence="8">
    <location>
        <position position="129"/>
    </location>
</feature>
<feature type="binding site" evidence="7">
    <location>
        <position position="219"/>
    </location>
    <ligand>
        <name>Fe cation</name>
        <dbReference type="ChEBI" id="CHEBI:24875"/>
        <label>2</label>
    </ligand>
</feature>
<feature type="chain" id="PRO_5040368451" description="Tartrate-resistant acid phosphatase type 5" evidence="9">
    <location>
        <begin position="19"/>
        <end position="339"/>
    </location>
</feature>
<evidence type="ECO:0000256" key="4">
    <source>
        <dbReference type="ARBA" id="ARBA00022729"/>
    </source>
</evidence>
<evidence type="ECO:0000256" key="6">
    <source>
        <dbReference type="PIRNR" id="PIRNR000898"/>
    </source>
</evidence>
<dbReference type="Proteomes" id="UP001152320">
    <property type="component" value="Chromosome 5"/>
</dbReference>
<feature type="binding site" evidence="7">
    <location>
        <position position="85"/>
    </location>
    <ligand>
        <name>Fe cation</name>
        <dbReference type="ChEBI" id="CHEBI:24875"/>
        <label>2</label>
    </ligand>
</feature>
<keyword evidence="7" id="KW-0479">Metal-binding</keyword>
<keyword evidence="4 9" id="KW-0732">Signal</keyword>
<dbReference type="InterPro" id="IPR024927">
    <property type="entry name" value="Acid_PPase"/>
</dbReference>
<proteinExistence type="predicted"/>
<feature type="signal peptide" evidence="9">
    <location>
        <begin position="1"/>
        <end position="18"/>
    </location>
</feature>
<evidence type="ECO:0000256" key="9">
    <source>
        <dbReference type="SAM" id="SignalP"/>
    </source>
</evidence>
<dbReference type="Gene3D" id="3.60.21.10">
    <property type="match status" value="1"/>
</dbReference>
<organism evidence="11 12">
    <name type="scientific">Holothuria leucospilota</name>
    <name type="common">Black long sea cucumber</name>
    <name type="synonym">Mertensiothuria leucospilota</name>
    <dbReference type="NCBI Taxonomy" id="206669"/>
    <lineage>
        <taxon>Eukaryota</taxon>
        <taxon>Metazoa</taxon>
        <taxon>Echinodermata</taxon>
        <taxon>Eleutherozoa</taxon>
        <taxon>Echinozoa</taxon>
        <taxon>Holothuroidea</taxon>
        <taxon>Aspidochirotacea</taxon>
        <taxon>Aspidochirotida</taxon>
        <taxon>Holothuriidae</taxon>
        <taxon>Holothuria</taxon>
    </lineage>
</organism>
<dbReference type="Pfam" id="PF00149">
    <property type="entry name" value="Metallophos"/>
    <property type="match status" value="1"/>
</dbReference>
<dbReference type="GO" id="GO:0003993">
    <property type="term" value="F:acid phosphatase activity"/>
    <property type="evidence" value="ECO:0007669"/>
    <property type="project" value="UniProtKB-UniRule"/>
</dbReference>
<comment type="caution">
    <text evidence="11">The sequence shown here is derived from an EMBL/GenBank/DDBJ whole genome shotgun (WGS) entry which is preliminary data.</text>
</comment>
<feature type="binding site" evidence="7">
    <location>
        <position position="123"/>
    </location>
    <ligand>
        <name>Fe cation</name>
        <dbReference type="ChEBI" id="CHEBI:24875"/>
        <label>2</label>
    </ligand>
</feature>
<feature type="binding site" evidence="7">
    <location>
        <position position="254"/>
    </location>
    <ligand>
        <name>Fe cation</name>
        <dbReference type="ChEBI" id="CHEBI:24875"/>
        <label>2</label>
    </ligand>
</feature>
<dbReference type="InterPro" id="IPR029052">
    <property type="entry name" value="Metallo-depent_PP-like"/>
</dbReference>
<dbReference type="InterPro" id="IPR004843">
    <property type="entry name" value="Calcineurin-like_PHP"/>
</dbReference>
<feature type="binding site" evidence="7">
    <location>
        <position position="88"/>
    </location>
    <ligand>
        <name>Fe cation</name>
        <dbReference type="ChEBI" id="CHEBI:24875"/>
        <label>1</label>
    </ligand>
</feature>
<feature type="domain" description="Calcineurin-like phosphoesterase" evidence="10">
    <location>
        <begin position="41"/>
        <end position="257"/>
    </location>
</feature>
<dbReference type="OrthoDB" id="411211at2759"/>
<protein>
    <recommendedName>
        <fullName evidence="3 6">Tartrate-resistant acid phosphatase type 5</fullName>
        <ecNumber evidence="2 6">3.1.3.2</ecNumber>
    </recommendedName>
</protein>
<feature type="binding site" evidence="7">
    <location>
        <position position="256"/>
    </location>
    <ligand>
        <name>Fe cation</name>
        <dbReference type="ChEBI" id="CHEBI:24875"/>
        <label>1</label>
    </ligand>
</feature>
<feature type="binding site" evidence="7">
    <location>
        <position position="47"/>
    </location>
    <ligand>
        <name>Fe cation</name>
        <dbReference type="ChEBI" id="CHEBI:24875"/>
        <label>1</label>
    </ligand>
</feature>
<evidence type="ECO:0000256" key="5">
    <source>
        <dbReference type="ARBA" id="ARBA00022801"/>
    </source>
</evidence>
<comment type="cofactor">
    <cofactor evidence="7">
        <name>Fe cation</name>
        <dbReference type="ChEBI" id="CHEBI:24875"/>
    </cofactor>
    <text evidence="7">Binds 2 iron ions per subunit.</text>
</comment>
<name>A0A9Q1HE17_HOLLE</name>
<evidence type="ECO:0000313" key="11">
    <source>
        <dbReference type="EMBL" id="KAJ8041746.1"/>
    </source>
</evidence>
<evidence type="ECO:0000313" key="12">
    <source>
        <dbReference type="Proteomes" id="UP001152320"/>
    </source>
</evidence>